<evidence type="ECO:0000256" key="8">
    <source>
        <dbReference type="PROSITE-ProRule" id="PRU01360"/>
    </source>
</evidence>
<keyword evidence="5 9" id="KW-0798">TonB box</keyword>
<feature type="domain" description="TonB-dependent receptor plug" evidence="11">
    <location>
        <begin position="59"/>
        <end position="176"/>
    </location>
</feature>
<keyword evidence="12" id="KW-0675">Receptor</keyword>
<evidence type="ECO:0000256" key="4">
    <source>
        <dbReference type="ARBA" id="ARBA00022692"/>
    </source>
</evidence>
<organism evidence="12 13">
    <name type="scientific">Ferrimonas balearica (strain DSM 9799 / CCM 4581 / KCTC 23876 / PAT)</name>
    <dbReference type="NCBI Taxonomy" id="550540"/>
    <lineage>
        <taxon>Bacteria</taxon>
        <taxon>Pseudomonadati</taxon>
        <taxon>Pseudomonadota</taxon>
        <taxon>Gammaproteobacteria</taxon>
        <taxon>Alteromonadales</taxon>
        <taxon>Ferrimonadaceae</taxon>
        <taxon>Ferrimonas</taxon>
    </lineage>
</organism>
<dbReference type="KEGG" id="fbl:Fbal_2733"/>
<dbReference type="Pfam" id="PF07715">
    <property type="entry name" value="Plug"/>
    <property type="match status" value="1"/>
</dbReference>
<dbReference type="Gene3D" id="2.170.130.10">
    <property type="entry name" value="TonB-dependent receptor, plug domain"/>
    <property type="match status" value="1"/>
</dbReference>
<dbReference type="AlphaFoldDB" id="E1SRL4"/>
<dbReference type="STRING" id="550540.Fbal_2733"/>
<evidence type="ECO:0000259" key="10">
    <source>
        <dbReference type="Pfam" id="PF00593"/>
    </source>
</evidence>
<dbReference type="eggNOG" id="COG4771">
    <property type="taxonomic scope" value="Bacteria"/>
</dbReference>
<evidence type="ECO:0000256" key="2">
    <source>
        <dbReference type="ARBA" id="ARBA00022448"/>
    </source>
</evidence>
<protein>
    <submittedName>
        <fullName evidence="12">TonB-dependent receptor</fullName>
    </submittedName>
</protein>
<name>E1SRL4_FERBD</name>
<evidence type="ECO:0000256" key="5">
    <source>
        <dbReference type="ARBA" id="ARBA00023077"/>
    </source>
</evidence>
<reference evidence="12 13" key="1">
    <citation type="journal article" date="2010" name="Stand. Genomic Sci.">
        <title>Complete genome sequence of Ferrimonas balearica type strain (PAT).</title>
        <authorList>
            <person name="Nolan M."/>
            <person name="Sikorski J."/>
            <person name="Davenport K."/>
            <person name="Lucas S."/>
            <person name="Glavina Del Rio T."/>
            <person name="Tice H."/>
            <person name="Cheng J."/>
            <person name="Goodwin L."/>
            <person name="Pitluck S."/>
            <person name="Liolios K."/>
            <person name="Ivanova N."/>
            <person name="Mavromatis K."/>
            <person name="Ovchinnikova G."/>
            <person name="Pati A."/>
            <person name="Chen A."/>
            <person name="Palaniappan K."/>
            <person name="Land M."/>
            <person name="Hauser L."/>
            <person name="Chang Y."/>
            <person name="Jeffries C."/>
            <person name="Tapia R."/>
            <person name="Brettin T."/>
            <person name="Detter J."/>
            <person name="Han C."/>
            <person name="Yasawong M."/>
            <person name="Rohde M."/>
            <person name="Tindall B."/>
            <person name="Goker M."/>
            <person name="Woyke T."/>
            <person name="Bristow J."/>
            <person name="Eisen J."/>
            <person name="Markowitz V."/>
            <person name="Hugenholtz P."/>
            <person name="Kyrpides N."/>
            <person name="Klenk H."/>
            <person name="Lapidus A."/>
        </authorList>
    </citation>
    <scope>NUCLEOTIDE SEQUENCE [LARGE SCALE GENOMIC DNA]</scope>
    <source>
        <strain evidence="13">DSM 9799 / CCM 4581 / KCTC 23876 / PAT</strain>
    </source>
</reference>
<evidence type="ECO:0000256" key="3">
    <source>
        <dbReference type="ARBA" id="ARBA00022452"/>
    </source>
</evidence>
<dbReference type="PANTHER" id="PTHR47234:SF2">
    <property type="entry name" value="TONB-DEPENDENT RECEPTOR"/>
    <property type="match status" value="1"/>
</dbReference>
<dbReference type="PROSITE" id="PS52016">
    <property type="entry name" value="TONB_DEPENDENT_REC_3"/>
    <property type="match status" value="1"/>
</dbReference>
<evidence type="ECO:0000259" key="11">
    <source>
        <dbReference type="Pfam" id="PF07715"/>
    </source>
</evidence>
<dbReference type="Pfam" id="PF00593">
    <property type="entry name" value="TonB_dep_Rec_b-barrel"/>
    <property type="match status" value="1"/>
</dbReference>
<keyword evidence="4 8" id="KW-0812">Transmembrane</keyword>
<gene>
    <name evidence="12" type="ordered locus">Fbal_2733</name>
</gene>
<keyword evidence="2 8" id="KW-0813">Transport</keyword>
<dbReference type="InterPro" id="IPR012910">
    <property type="entry name" value="Plug_dom"/>
</dbReference>
<dbReference type="InterPro" id="IPR039426">
    <property type="entry name" value="TonB-dep_rcpt-like"/>
</dbReference>
<feature type="domain" description="TonB-dependent receptor-like beta-barrel" evidence="10">
    <location>
        <begin position="362"/>
        <end position="864"/>
    </location>
</feature>
<evidence type="ECO:0000256" key="6">
    <source>
        <dbReference type="ARBA" id="ARBA00023136"/>
    </source>
</evidence>
<evidence type="ECO:0000313" key="13">
    <source>
        <dbReference type="Proteomes" id="UP000006683"/>
    </source>
</evidence>
<dbReference type="Proteomes" id="UP000006683">
    <property type="component" value="Chromosome"/>
</dbReference>
<evidence type="ECO:0000256" key="9">
    <source>
        <dbReference type="RuleBase" id="RU003357"/>
    </source>
</evidence>
<evidence type="ECO:0000313" key="12">
    <source>
        <dbReference type="EMBL" id="ADN76935.1"/>
    </source>
</evidence>
<dbReference type="EMBL" id="CP002209">
    <property type="protein sequence ID" value="ADN76935.1"/>
    <property type="molecule type" value="Genomic_DNA"/>
</dbReference>
<sequence>MAMESSVSKAVRQGLLATTLGSLAWVSAGTAVAEEAPAVKDDVERIEVTGSRISRTDVESASPVEILDRSFIEKSGVSNIADLLKQVPANQSTQDVRQTNGFAGAASGVDLNGLGVGSTLTLLNGRRMAPHGRPTMTGTAEMFVNIDTIPLAAVERVEILRDGASAIYGSDAIAGVVNIILRKDYEGVELSTRYGQTTDGSNMEEIENSVFAGVANDKTSLTMMVSQYKRDGILGSDLGLSADNGLFDFSSSATPAGTVWVQPPKDAPEDWKGLAATSDRCPQDNGNGSCSYDYMPVNSVLPEIERWGLMANLTHELNADHIFKVETLLSNSESSYQSAPAPWFADSDGVTIDLNNPIYDQLQSGDGILSNGVAWDGSEVTFRRRFEEVGPRTTHEESNSYRVLVGLDGYLFTDWTYSTGVVFNKSYTLNRSNNMVSASRATEALNEGVDLNGDGVKEWLNPLDVISADMADYLRATTFQESTYTTWSADFTISNSELFEMWAGYVGMAAGIEYREEKLEDISSDNLKSGDLVGTGGSDAAGERDQFSAYVEFAIPLMDNDFGYWDMQVAGRFEDYSDFGTKTTPKVAMSYTPTPGVMVRGSYSEGFRAPNLYELDGASTGFTRVTDPQRCNPDDDSFPNSPKDCGSVQTRLVSGGNPDLDPETSTSYNAGIVLDFDSIGWVEGLSMTVDYFNIEHKDRIEKLSATEILRLEEAGKLPEGTAVIRGPAEGGFPGEILEIHTFSTNLGSRTVTGYNMGLNYILGLGQWGELSLNNSTYYLDSYEVEGEEWAGTWQQPRVRNTSQISWDYGDWASSMSIVYRGRYDDYYGQYFGFQDEVPSMTTFNLRVNYIGFNNLTLTVGADNLFDKDRPVDGSNDTGGISDLDNPYGRFVYGQAKLAF</sequence>
<keyword evidence="13" id="KW-1185">Reference proteome</keyword>
<evidence type="ECO:0000256" key="7">
    <source>
        <dbReference type="ARBA" id="ARBA00023237"/>
    </source>
</evidence>
<keyword evidence="6 8" id="KW-0472">Membrane</keyword>
<dbReference type="InterPro" id="IPR037066">
    <property type="entry name" value="Plug_dom_sf"/>
</dbReference>
<proteinExistence type="inferred from homology"/>
<dbReference type="Gene3D" id="2.40.170.20">
    <property type="entry name" value="TonB-dependent receptor, beta-barrel domain"/>
    <property type="match status" value="1"/>
</dbReference>
<dbReference type="PANTHER" id="PTHR47234">
    <property type="match status" value="1"/>
</dbReference>
<dbReference type="CDD" id="cd01347">
    <property type="entry name" value="ligand_gated_channel"/>
    <property type="match status" value="1"/>
</dbReference>
<accession>E1SRL4</accession>
<comment type="subcellular location">
    <subcellularLocation>
        <location evidence="1 8">Cell outer membrane</location>
        <topology evidence="1 8">Multi-pass membrane protein</topology>
    </subcellularLocation>
</comment>
<dbReference type="eggNOG" id="COG1629">
    <property type="taxonomic scope" value="Bacteria"/>
</dbReference>
<dbReference type="GO" id="GO:0009279">
    <property type="term" value="C:cell outer membrane"/>
    <property type="evidence" value="ECO:0007669"/>
    <property type="project" value="UniProtKB-SubCell"/>
</dbReference>
<dbReference type="InterPro" id="IPR036942">
    <property type="entry name" value="Beta-barrel_TonB_sf"/>
</dbReference>
<evidence type="ECO:0000256" key="1">
    <source>
        <dbReference type="ARBA" id="ARBA00004571"/>
    </source>
</evidence>
<keyword evidence="3 8" id="KW-1134">Transmembrane beta strand</keyword>
<comment type="similarity">
    <text evidence="8 9">Belongs to the TonB-dependent receptor family.</text>
</comment>
<dbReference type="HOGENOM" id="CLU_010745_0_1_6"/>
<dbReference type="SUPFAM" id="SSF56935">
    <property type="entry name" value="Porins"/>
    <property type="match status" value="1"/>
</dbReference>
<keyword evidence="7 8" id="KW-0998">Cell outer membrane</keyword>
<dbReference type="InterPro" id="IPR000531">
    <property type="entry name" value="Beta-barrel_TonB"/>
</dbReference>